<organism evidence="4 5">
    <name type="scientific">Poriferisphaera corsica</name>
    <dbReference type="NCBI Taxonomy" id="2528020"/>
    <lineage>
        <taxon>Bacteria</taxon>
        <taxon>Pseudomonadati</taxon>
        <taxon>Planctomycetota</taxon>
        <taxon>Phycisphaerae</taxon>
        <taxon>Phycisphaerales</taxon>
        <taxon>Phycisphaeraceae</taxon>
        <taxon>Poriferisphaera</taxon>
    </lineage>
</organism>
<dbReference type="AlphaFoldDB" id="A0A517YQF6"/>
<dbReference type="PANTHER" id="PTHR35303">
    <property type="entry name" value="OS02G0197800 PROTEIN"/>
    <property type="match status" value="1"/>
</dbReference>
<reference evidence="4 5" key="1">
    <citation type="submission" date="2019-02" db="EMBL/GenBank/DDBJ databases">
        <title>Deep-cultivation of Planctomycetes and their phenomic and genomic characterization uncovers novel biology.</title>
        <authorList>
            <person name="Wiegand S."/>
            <person name="Jogler M."/>
            <person name="Boedeker C."/>
            <person name="Pinto D."/>
            <person name="Vollmers J."/>
            <person name="Rivas-Marin E."/>
            <person name="Kohn T."/>
            <person name="Peeters S.H."/>
            <person name="Heuer A."/>
            <person name="Rast P."/>
            <person name="Oberbeckmann S."/>
            <person name="Bunk B."/>
            <person name="Jeske O."/>
            <person name="Meyerdierks A."/>
            <person name="Storesund J.E."/>
            <person name="Kallscheuer N."/>
            <person name="Luecker S."/>
            <person name="Lage O.M."/>
            <person name="Pohl T."/>
            <person name="Merkel B.J."/>
            <person name="Hornburger P."/>
            <person name="Mueller R.-W."/>
            <person name="Bruemmer F."/>
            <person name="Labrenz M."/>
            <person name="Spormann A.M."/>
            <person name="Op den Camp H."/>
            <person name="Overmann J."/>
            <person name="Amann R."/>
            <person name="Jetten M.S.M."/>
            <person name="Mascher T."/>
            <person name="Medema M.H."/>
            <person name="Devos D.P."/>
            <person name="Kaster A.-K."/>
            <person name="Ovreas L."/>
            <person name="Rohde M."/>
            <person name="Galperin M.Y."/>
            <person name="Jogler C."/>
        </authorList>
    </citation>
    <scope>NUCLEOTIDE SEQUENCE [LARGE SCALE GENOMIC DNA]</scope>
    <source>
        <strain evidence="4 5">KS4</strain>
    </source>
</reference>
<evidence type="ECO:0000259" key="3">
    <source>
        <dbReference type="Pfam" id="PF06155"/>
    </source>
</evidence>
<dbReference type="RefSeq" id="WP_145074071.1">
    <property type="nucleotide sequence ID" value="NZ_CP036425.1"/>
</dbReference>
<dbReference type="Gene3D" id="3.30.2020.30">
    <property type="match status" value="1"/>
</dbReference>
<evidence type="ECO:0000256" key="1">
    <source>
        <dbReference type="ARBA" id="ARBA00022723"/>
    </source>
</evidence>
<keyword evidence="2" id="KW-0408">Iron</keyword>
<dbReference type="KEGG" id="pcor:KS4_04860"/>
<protein>
    <recommendedName>
        <fullName evidence="3">Gamma-butyrobetaine hydroxylase-like N-terminal domain-containing protein</fullName>
    </recommendedName>
</protein>
<proteinExistence type="predicted"/>
<dbReference type="OrthoDB" id="9794178at2"/>
<dbReference type="InterPro" id="IPR038492">
    <property type="entry name" value="GBBH-like_N_sf"/>
</dbReference>
<name>A0A517YQF6_9BACT</name>
<dbReference type="Proteomes" id="UP000317369">
    <property type="component" value="Chromosome"/>
</dbReference>
<sequence length="111" mass="12952">MSVKPKHIDVKRDKSLQIDWSDGRVSVYEIRYLRKMSPSAEEKKLREEMRNNPLTILPSGRDDQNLLIENVELVGNYAIRIFFSDGHHTGIYSWSYLRSLDATNNENTHSD</sequence>
<dbReference type="Pfam" id="PF06155">
    <property type="entry name" value="GBBH-like_N"/>
    <property type="match status" value="1"/>
</dbReference>
<accession>A0A517YQF6</accession>
<dbReference type="InterPro" id="IPR010376">
    <property type="entry name" value="GBBH-like_N"/>
</dbReference>
<keyword evidence="1" id="KW-0479">Metal-binding</keyword>
<feature type="domain" description="Gamma-butyrobetaine hydroxylase-like N-terminal" evidence="3">
    <location>
        <begin position="11"/>
        <end position="98"/>
    </location>
</feature>
<dbReference type="GO" id="GO:0046872">
    <property type="term" value="F:metal ion binding"/>
    <property type="evidence" value="ECO:0007669"/>
    <property type="project" value="UniProtKB-KW"/>
</dbReference>
<evidence type="ECO:0000313" key="4">
    <source>
        <dbReference type="EMBL" id="QDU32454.1"/>
    </source>
</evidence>
<gene>
    <name evidence="4" type="ORF">KS4_04860</name>
</gene>
<evidence type="ECO:0000313" key="5">
    <source>
        <dbReference type="Proteomes" id="UP000317369"/>
    </source>
</evidence>
<dbReference type="EMBL" id="CP036425">
    <property type="protein sequence ID" value="QDU32454.1"/>
    <property type="molecule type" value="Genomic_DNA"/>
</dbReference>
<evidence type="ECO:0000256" key="2">
    <source>
        <dbReference type="ARBA" id="ARBA00023004"/>
    </source>
</evidence>
<keyword evidence="5" id="KW-1185">Reference proteome</keyword>